<accession>A0AAD7AIA2</accession>
<organism evidence="2 3">
    <name type="scientific">Mycena albidolilacea</name>
    <dbReference type="NCBI Taxonomy" id="1033008"/>
    <lineage>
        <taxon>Eukaryota</taxon>
        <taxon>Fungi</taxon>
        <taxon>Dikarya</taxon>
        <taxon>Basidiomycota</taxon>
        <taxon>Agaricomycotina</taxon>
        <taxon>Agaricomycetes</taxon>
        <taxon>Agaricomycetidae</taxon>
        <taxon>Agaricales</taxon>
        <taxon>Marasmiineae</taxon>
        <taxon>Mycenaceae</taxon>
        <taxon>Mycena</taxon>
    </lineage>
</organism>
<evidence type="ECO:0000313" key="2">
    <source>
        <dbReference type="EMBL" id="KAJ7359515.1"/>
    </source>
</evidence>
<protein>
    <submittedName>
        <fullName evidence="2">Uncharacterized protein</fullName>
    </submittedName>
</protein>
<evidence type="ECO:0000256" key="1">
    <source>
        <dbReference type="SAM" id="MobiDB-lite"/>
    </source>
</evidence>
<gene>
    <name evidence="2" type="ORF">DFH08DRAFT_411872</name>
</gene>
<proteinExistence type="predicted"/>
<reference evidence="2" key="1">
    <citation type="submission" date="2023-03" db="EMBL/GenBank/DDBJ databases">
        <title>Massive genome expansion in bonnet fungi (Mycena s.s.) driven by repeated elements and novel gene families across ecological guilds.</title>
        <authorList>
            <consortium name="Lawrence Berkeley National Laboratory"/>
            <person name="Harder C.B."/>
            <person name="Miyauchi S."/>
            <person name="Viragh M."/>
            <person name="Kuo A."/>
            <person name="Thoen E."/>
            <person name="Andreopoulos B."/>
            <person name="Lu D."/>
            <person name="Skrede I."/>
            <person name="Drula E."/>
            <person name="Henrissat B."/>
            <person name="Morin E."/>
            <person name="Kohler A."/>
            <person name="Barry K."/>
            <person name="LaButti K."/>
            <person name="Morin E."/>
            <person name="Salamov A."/>
            <person name="Lipzen A."/>
            <person name="Mereny Z."/>
            <person name="Hegedus B."/>
            <person name="Baldrian P."/>
            <person name="Stursova M."/>
            <person name="Weitz H."/>
            <person name="Taylor A."/>
            <person name="Grigoriev I.V."/>
            <person name="Nagy L.G."/>
            <person name="Martin F."/>
            <person name="Kauserud H."/>
        </authorList>
    </citation>
    <scope>NUCLEOTIDE SEQUENCE</scope>
    <source>
        <strain evidence="2">CBHHK002</strain>
    </source>
</reference>
<feature type="compositionally biased region" description="Pro residues" evidence="1">
    <location>
        <begin position="1"/>
        <end position="18"/>
    </location>
</feature>
<evidence type="ECO:0000313" key="3">
    <source>
        <dbReference type="Proteomes" id="UP001218218"/>
    </source>
</evidence>
<keyword evidence="3" id="KW-1185">Reference proteome</keyword>
<sequence>MPPPCAPPAPQCGPPAMSPPAHSAPCACLPAPPHPRHHRCLPPHPTSIDPSAFTPSRSRSSSVTVTAPGRPTARQPPPASTPALALWMCPVSAYGRTPPPRLSGETFDALAGAPSGFVTMTVPAPLYPDSANTVGSAFGAMCPTSGAISICADGA</sequence>
<dbReference type="EMBL" id="JARIHO010000006">
    <property type="protein sequence ID" value="KAJ7359515.1"/>
    <property type="molecule type" value="Genomic_DNA"/>
</dbReference>
<dbReference type="AlphaFoldDB" id="A0AAD7AIA2"/>
<feature type="compositionally biased region" description="Low complexity" evidence="1">
    <location>
        <begin position="50"/>
        <end position="68"/>
    </location>
</feature>
<feature type="region of interest" description="Disordered" evidence="1">
    <location>
        <begin position="1"/>
        <end position="81"/>
    </location>
</feature>
<feature type="compositionally biased region" description="Low complexity" evidence="1">
    <location>
        <begin position="19"/>
        <end position="29"/>
    </location>
</feature>
<dbReference type="Proteomes" id="UP001218218">
    <property type="component" value="Unassembled WGS sequence"/>
</dbReference>
<comment type="caution">
    <text evidence="2">The sequence shown here is derived from an EMBL/GenBank/DDBJ whole genome shotgun (WGS) entry which is preliminary data.</text>
</comment>
<name>A0AAD7AIA2_9AGAR</name>